<keyword evidence="1" id="KW-0732">Signal</keyword>
<gene>
    <name evidence="4" type="ORF">FMM05_08195</name>
</gene>
<accession>A0A552V469</accession>
<comment type="caution">
    <text evidence="4">The sequence shown here is derived from an EMBL/GenBank/DDBJ whole genome shotgun (WGS) entry which is preliminary data.</text>
</comment>
<dbReference type="Gene3D" id="2.60.40.3140">
    <property type="match status" value="1"/>
</dbReference>
<dbReference type="InterPro" id="IPR024618">
    <property type="entry name" value="DUF3857"/>
</dbReference>
<feature type="domain" description="DUF3857" evidence="3">
    <location>
        <begin position="72"/>
        <end position="234"/>
    </location>
</feature>
<dbReference type="EMBL" id="VJVZ01000004">
    <property type="protein sequence ID" value="TRW25276.1"/>
    <property type="molecule type" value="Genomic_DNA"/>
</dbReference>
<feature type="domain" description="Transglutaminase-like" evidence="2">
    <location>
        <begin position="302"/>
        <end position="383"/>
    </location>
</feature>
<keyword evidence="5" id="KW-1185">Reference proteome</keyword>
<feature type="signal peptide" evidence="1">
    <location>
        <begin position="1"/>
        <end position="19"/>
    </location>
</feature>
<dbReference type="Pfam" id="PF12969">
    <property type="entry name" value="DUF3857"/>
    <property type="match status" value="1"/>
</dbReference>
<evidence type="ECO:0000256" key="1">
    <source>
        <dbReference type="SAM" id="SignalP"/>
    </source>
</evidence>
<dbReference type="InterPro" id="IPR002931">
    <property type="entry name" value="Transglutaminase-like"/>
</dbReference>
<dbReference type="SUPFAM" id="SSF54001">
    <property type="entry name" value="Cysteine proteinases"/>
    <property type="match status" value="1"/>
</dbReference>
<dbReference type="Proteomes" id="UP000320643">
    <property type="component" value="Unassembled WGS sequence"/>
</dbReference>
<protein>
    <submittedName>
        <fullName evidence="4">DUF3857 domain-containing protein</fullName>
    </submittedName>
</protein>
<organism evidence="4 5">
    <name type="scientific">Flavobacterium zepuense</name>
    <dbReference type="NCBI Taxonomy" id="2593302"/>
    <lineage>
        <taxon>Bacteria</taxon>
        <taxon>Pseudomonadati</taxon>
        <taxon>Bacteroidota</taxon>
        <taxon>Flavobacteriia</taxon>
        <taxon>Flavobacteriales</taxon>
        <taxon>Flavobacteriaceae</taxon>
        <taxon>Flavobacterium</taxon>
    </lineage>
</organism>
<dbReference type="InterPro" id="IPR038765">
    <property type="entry name" value="Papain-like_cys_pep_sf"/>
</dbReference>
<dbReference type="RefSeq" id="WP_143372857.1">
    <property type="nucleotide sequence ID" value="NZ_VJVZ01000004.1"/>
</dbReference>
<evidence type="ECO:0000313" key="5">
    <source>
        <dbReference type="Proteomes" id="UP000320643"/>
    </source>
</evidence>
<proteinExistence type="predicted"/>
<name>A0A552V469_9FLAO</name>
<dbReference type="OrthoDB" id="98874at2"/>
<evidence type="ECO:0000259" key="3">
    <source>
        <dbReference type="Pfam" id="PF12969"/>
    </source>
</evidence>
<dbReference type="Gene3D" id="2.60.120.1130">
    <property type="match status" value="1"/>
</dbReference>
<dbReference type="AlphaFoldDB" id="A0A552V469"/>
<reference evidence="4 5" key="1">
    <citation type="submission" date="2019-07" db="EMBL/GenBank/DDBJ databases">
        <title>Flavobacterium sp. nov., isolated from glacier ice.</title>
        <authorList>
            <person name="Liu Q."/>
            <person name="Xin Y.-H."/>
        </authorList>
    </citation>
    <scope>NUCLEOTIDE SEQUENCE [LARGE SCALE GENOMIC DNA]</scope>
    <source>
        <strain evidence="4 5">ZT4R6</strain>
    </source>
</reference>
<evidence type="ECO:0000259" key="2">
    <source>
        <dbReference type="Pfam" id="PF01841"/>
    </source>
</evidence>
<dbReference type="Pfam" id="PF01841">
    <property type="entry name" value="Transglut_core"/>
    <property type="match status" value="1"/>
</dbReference>
<evidence type="ECO:0000313" key="4">
    <source>
        <dbReference type="EMBL" id="TRW25276.1"/>
    </source>
</evidence>
<dbReference type="Gene3D" id="3.10.620.30">
    <property type="match status" value="1"/>
</dbReference>
<sequence>MKHCATFTVLLLITISAYSQDNGAVVPPIPAVSIADLEERIYAEDSSAQAAYLYIRGKTYYENKGTYLWDMVTEVYKRIKIYKKDGFDYADASIRYYSGNSRGTGFFKEVATYNLVNGVIEKTPLTSDGEFSSHPRDNYTEKKIKLPNVKEGSIVEYKYEIRTPHVGLRDWYFQYDIPVKDVRYDVSVPVYFSYNPYIIGYVPVEVAPQKLLFNNANKSTDKYYTYSAKKVKAFKDEAYVSNKKNYISTLSHQLTAMYSEGVVAKEFTLDWKKIAKSIYEDDRFGFELRRTSYYNNEINPLIGPLTTDIEKMNEIFTYVQNRMKWDEYGGYYCRDGVKKAYDIRKGNAAEINLMLVSMLRHANLDASPVLVSTRSNGVPFFPTDSSYDYVIAAVKTGGKTILLDATSKFSQPDILPLRALNWEGMLIKKDGSSEIADLTPKLVSRENYSVVAEVATDGIFKGKAKVQYVNHSAYVYREVLAVVSSDKYVEAFEEEKNGITINAHKINNLNDVSKPLIEEYDFSHTMVSDVIGDKIYFSPLLYFSVKENLFKQETREYPVDFTYPKQEKYMFFIKIPSGYKVEFLPKALTITMEENIGSFMYNLKQEGNTIQLVATLDINHHTVMPEYYQTLKDFFQKMIEKQNEKVILTRI</sequence>
<feature type="chain" id="PRO_5021729962" evidence="1">
    <location>
        <begin position="20"/>
        <end position="651"/>
    </location>
</feature>